<sequence>MVFLGEFEGKVVVVTGGSNGIGKATVRRFCQEGAICVIADIDQAGSERYVRELENEGYQAFAVTVDVAQVPAIREAVKDVLRRFRKIDVLVNCAGVNRRKPAIEYTEEDWDFMVDINLKGTFFFCLEVGRHMIERGEGGVIVNLASLQSEEVLPERAIYAATKGGVRQLTKAFAVEWAKYGIRVNAVSPAFITTPMVEKVLADPQWHSLIVSRTPLGRPGTPEEVAELILFLASPRASYITGANIPVDGGWTAG</sequence>
<dbReference type="PRINTS" id="PR00081">
    <property type="entry name" value="GDHRDH"/>
</dbReference>
<name>A0A7V4WLD6_9BACT</name>
<dbReference type="InterPro" id="IPR020904">
    <property type="entry name" value="Sc_DH/Rdtase_CS"/>
</dbReference>
<dbReference type="CDD" id="cd05233">
    <property type="entry name" value="SDR_c"/>
    <property type="match status" value="1"/>
</dbReference>
<gene>
    <name evidence="3" type="ORF">ENW11_07520</name>
</gene>
<evidence type="ECO:0000313" key="3">
    <source>
        <dbReference type="EMBL" id="HGY39634.1"/>
    </source>
</evidence>
<protein>
    <submittedName>
        <fullName evidence="3">SDR family oxidoreductase</fullName>
    </submittedName>
</protein>
<evidence type="ECO:0000256" key="2">
    <source>
        <dbReference type="ARBA" id="ARBA00023002"/>
    </source>
</evidence>
<dbReference type="EMBL" id="DTIY01000052">
    <property type="protein sequence ID" value="HGY39634.1"/>
    <property type="molecule type" value="Genomic_DNA"/>
</dbReference>
<accession>A0A7V4WLD6</accession>
<dbReference type="AlphaFoldDB" id="A0A7V4WLD6"/>
<dbReference type="PRINTS" id="PR00080">
    <property type="entry name" value="SDRFAMILY"/>
</dbReference>
<dbReference type="GO" id="GO:0016491">
    <property type="term" value="F:oxidoreductase activity"/>
    <property type="evidence" value="ECO:0007669"/>
    <property type="project" value="UniProtKB-KW"/>
</dbReference>
<comment type="similarity">
    <text evidence="1">Belongs to the short-chain dehydrogenases/reductases (SDR) family.</text>
</comment>
<comment type="caution">
    <text evidence="3">The sequence shown here is derived from an EMBL/GenBank/DDBJ whole genome shotgun (WGS) entry which is preliminary data.</text>
</comment>
<dbReference type="Pfam" id="PF13561">
    <property type="entry name" value="adh_short_C2"/>
    <property type="match status" value="1"/>
</dbReference>
<dbReference type="SUPFAM" id="SSF51735">
    <property type="entry name" value="NAD(P)-binding Rossmann-fold domains"/>
    <property type="match status" value="1"/>
</dbReference>
<proteinExistence type="inferred from homology"/>
<dbReference type="Gene3D" id="3.40.50.720">
    <property type="entry name" value="NAD(P)-binding Rossmann-like Domain"/>
    <property type="match status" value="1"/>
</dbReference>
<reference evidence="3" key="1">
    <citation type="journal article" date="2020" name="mSystems">
        <title>Genome- and Community-Level Interaction Insights into Carbon Utilization and Element Cycling Functions of Hydrothermarchaeota in Hydrothermal Sediment.</title>
        <authorList>
            <person name="Zhou Z."/>
            <person name="Liu Y."/>
            <person name="Xu W."/>
            <person name="Pan J."/>
            <person name="Luo Z.H."/>
            <person name="Li M."/>
        </authorList>
    </citation>
    <scope>NUCLEOTIDE SEQUENCE [LARGE SCALE GENOMIC DNA]</scope>
    <source>
        <strain evidence="3">SpSt-82</strain>
    </source>
</reference>
<dbReference type="PANTHER" id="PTHR24321">
    <property type="entry name" value="DEHYDROGENASES, SHORT CHAIN"/>
    <property type="match status" value="1"/>
</dbReference>
<dbReference type="PANTHER" id="PTHR24321:SF8">
    <property type="entry name" value="ESTRADIOL 17-BETA-DEHYDROGENASE 8-RELATED"/>
    <property type="match status" value="1"/>
</dbReference>
<dbReference type="NCBIfam" id="NF005559">
    <property type="entry name" value="PRK07231.1"/>
    <property type="match status" value="1"/>
</dbReference>
<keyword evidence="2" id="KW-0560">Oxidoreductase</keyword>
<dbReference type="InterPro" id="IPR002347">
    <property type="entry name" value="SDR_fam"/>
</dbReference>
<dbReference type="FunFam" id="3.40.50.720:FF:000084">
    <property type="entry name" value="Short-chain dehydrogenase reductase"/>
    <property type="match status" value="1"/>
</dbReference>
<evidence type="ECO:0000256" key="1">
    <source>
        <dbReference type="ARBA" id="ARBA00006484"/>
    </source>
</evidence>
<dbReference type="PROSITE" id="PS00061">
    <property type="entry name" value="ADH_SHORT"/>
    <property type="match status" value="1"/>
</dbReference>
<dbReference type="InterPro" id="IPR036291">
    <property type="entry name" value="NAD(P)-bd_dom_sf"/>
</dbReference>
<organism evidence="3">
    <name type="scientific">Candidatus Caldatribacterium saccharofermentans</name>
    <dbReference type="NCBI Taxonomy" id="1454753"/>
    <lineage>
        <taxon>Bacteria</taxon>
        <taxon>Pseudomonadati</taxon>
        <taxon>Atribacterota</taxon>
        <taxon>Atribacteria</taxon>
        <taxon>Atribacterales</taxon>
        <taxon>Candidatus Caldatribacteriaceae</taxon>
        <taxon>Candidatus Caldatribacterium</taxon>
    </lineage>
</organism>